<dbReference type="Proteomes" id="UP000624709">
    <property type="component" value="Unassembled WGS sequence"/>
</dbReference>
<evidence type="ECO:0000259" key="7">
    <source>
        <dbReference type="PROSITE" id="PS50887"/>
    </source>
</evidence>
<dbReference type="Gene3D" id="3.40.50.2300">
    <property type="match status" value="1"/>
</dbReference>
<evidence type="ECO:0000259" key="4">
    <source>
        <dbReference type="PROSITE" id="PS50112"/>
    </source>
</evidence>
<evidence type="ECO:0000256" key="1">
    <source>
        <dbReference type="PROSITE-ProRule" id="PRU00169"/>
    </source>
</evidence>
<dbReference type="PROSITE" id="PS50883">
    <property type="entry name" value="EAL"/>
    <property type="match status" value="1"/>
</dbReference>
<dbReference type="InterPro" id="IPR000700">
    <property type="entry name" value="PAS-assoc_C"/>
</dbReference>
<dbReference type="PROSITE" id="PS50112">
    <property type="entry name" value="PAS"/>
    <property type="match status" value="1"/>
</dbReference>
<dbReference type="Pfam" id="PF00072">
    <property type="entry name" value="Response_reg"/>
    <property type="match status" value="1"/>
</dbReference>
<dbReference type="InterPro" id="IPR035919">
    <property type="entry name" value="EAL_sf"/>
</dbReference>
<dbReference type="SUPFAM" id="SSF55785">
    <property type="entry name" value="PYP-like sensor domain (PAS domain)"/>
    <property type="match status" value="1"/>
</dbReference>
<dbReference type="InterPro" id="IPR043128">
    <property type="entry name" value="Rev_trsase/Diguanyl_cyclase"/>
</dbReference>
<keyword evidence="9" id="KW-1185">Reference proteome</keyword>
<dbReference type="NCBIfam" id="TIGR00254">
    <property type="entry name" value="GGDEF"/>
    <property type="match status" value="1"/>
</dbReference>
<dbReference type="RefSeq" id="WP_203828324.1">
    <property type="nucleotide sequence ID" value="NZ_BAAATY010000036.1"/>
</dbReference>
<dbReference type="Pfam" id="PF00990">
    <property type="entry name" value="GGDEF"/>
    <property type="match status" value="1"/>
</dbReference>
<dbReference type="CDD" id="cd17535">
    <property type="entry name" value="REC_NarL-like"/>
    <property type="match status" value="1"/>
</dbReference>
<evidence type="ECO:0000259" key="6">
    <source>
        <dbReference type="PROSITE" id="PS50883"/>
    </source>
</evidence>
<dbReference type="CDD" id="cd01948">
    <property type="entry name" value="EAL"/>
    <property type="match status" value="1"/>
</dbReference>
<dbReference type="PROSITE" id="PS50110">
    <property type="entry name" value="RESPONSE_REGULATORY"/>
    <property type="match status" value="1"/>
</dbReference>
<dbReference type="InterPro" id="IPR029787">
    <property type="entry name" value="Nucleotide_cyclase"/>
</dbReference>
<dbReference type="InterPro" id="IPR011006">
    <property type="entry name" value="CheY-like_superfamily"/>
</dbReference>
<dbReference type="CDD" id="cd01949">
    <property type="entry name" value="GGDEF"/>
    <property type="match status" value="1"/>
</dbReference>
<evidence type="ECO:0000259" key="3">
    <source>
        <dbReference type="PROSITE" id="PS50110"/>
    </source>
</evidence>
<dbReference type="InterPro" id="IPR013656">
    <property type="entry name" value="PAS_4"/>
</dbReference>
<keyword evidence="1" id="KW-0597">Phosphoprotein</keyword>
<feature type="compositionally biased region" description="Polar residues" evidence="2">
    <location>
        <begin position="260"/>
        <end position="273"/>
    </location>
</feature>
<feature type="modified residue" description="4-aspartylphosphate" evidence="1">
    <location>
        <position position="86"/>
    </location>
</feature>
<dbReference type="CDD" id="cd00130">
    <property type="entry name" value="PAS"/>
    <property type="match status" value="1"/>
</dbReference>
<dbReference type="Gene3D" id="3.30.450.20">
    <property type="entry name" value="PAS domain"/>
    <property type="match status" value="1"/>
</dbReference>
<dbReference type="EMBL" id="BOMS01000101">
    <property type="protein sequence ID" value="GIE70273.1"/>
    <property type="molecule type" value="Genomic_DNA"/>
</dbReference>
<dbReference type="SMART" id="SM00448">
    <property type="entry name" value="REC"/>
    <property type="match status" value="1"/>
</dbReference>
<dbReference type="InterPro" id="IPR000014">
    <property type="entry name" value="PAS"/>
</dbReference>
<evidence type="ECO:0000313" key="9">
    <source>
        <dbReference type="Proteomes" id="UP000624709"/>
    </source>
</evidence>
<dbReference type="SUPFAM" id="SSF55073">
    <property type="entry name" value="Nucleotide cyclase"/>
    <property type="match status" value="1"/>
</dbReference>
<dbReference type="Pfam" id="PF08448">
    <property type="entry name" value="PAS_4"/>
    <property type="match status" value="1"/>
</dbReference>
<feature type="domain" description="Response regulatory" evidence="3">
    <location>
        <begin position="35"/>
        <end position="151"/>
    </location>
</feature>
<dbReference type="SUPFAM" id="SSF141868">
    <property type="entry name" value="EAL domain-like"/>
    <property type="match status" value="1"/>
</dbReference>
<dbReference type="SUPFAM" id="SSF52172">
    <property type="entry name" value="CheY-like"/>
    <property type="match status" value="1"/>
</dbReference>
<dbReference type="PROSITE" id="PS50887">
    <property type="entry name" value="GGDEF"/>
    <property type="match status" value="1"/>
</dbReference>
<gene>
    <name evidence="8" type="ORF">Apa02nite_063810</name>
</gene>
<dbReference type="Gene3D" id="3.30.70.270">
    <property type="match status" value="1"/>
</dbReference>
<dbReference type="Pfam" id="PF00563">
    <property type="entry name" value="EAL"/>
    <property type="match status" value="1"/>
</dbReference>
<dbReference type="InterPro" id="IPR058245">
    <property type="entry name" value="NreC/VraR/RcsB-like_REC"/>
</dbReference>
<reference evidence="8 9" key="1">
    <citation type="submission" date="2021-01" db="EMBL/GenBank/DDBJ databases">
        <title>Whole genome shotgun sequence of Actinoplanes palleronii NBRC 14916.</title>
        <authorList>
            <person name="Komaki H."/>
            <person name="Tamura T."/>
        </authorList>
    </citation>
    <scope>NUCLEOTIDE SEQUENCE [LARGE SCALE GENOMIC DNA]</scope>
    <source>
        <strain evidence="8 9">NBRC 14916</strain>
    </source>
</reference>
<dbReference type="PROSITE" id="PS50113">
    <property type="entry name" value="PAC"/>
    <property type="match status" value="1"/>
</dbReference>
<name>A0ABQ4BHY7_9ACTN</name>
<dbReference type="Gene3D" id="3.20.20.450">
    <property type="entry name" value="EAL domain"/>
    <property type="match status" value="1"/>
</dbReference>
<evidence type="ECO:0000313" key="8">
    <source>
        <dbReference type="EMBL" id="GIE70273.1"/>
    </source>
</evidence>
<feature type="domain" description="EAL" evidence="6">
    <location>
        <begin position="488"/>
        <end position="743"/>
    </location>
</feature>
<evidence type="ECO:0000259" key="5">
    <source>
        <dbReference type="PROSITE" id="PS50113"/>
    </source>
</evidence>
<accession>A0ABQ4BHY7</accession>
<feature type="domain" description="PAS" evidence="4">
    <location>
        <begin position="200"/>
        <end position="245"/>
    </location>
</feature>
<sequence>MTERQWSDHGSGMSASRRPTPQPGEAGTTTIPVVRTLVVDDVDEVRDGLIRLMNRVPGIEVVGGARDGAEAVALTRELRPAVVLMDMRMPGMDGLTATKAITALEDPPAVIVLSAYGDESLVIEALLSGACGYLVKGTSGVALAEAVQAAARGEARLAGSVTRPLVQRLVESLTTERGLRTAAEQAQRSATQRETENRAMATRLAGLLDSAPVGIIETDPTGRVLRWNRAAEDIYGWTEAEVLGRVDPSLADPAVRPESPGSSSAQHLRSDGSTVEVEVAQAPLVDEDEQLTGGIRIVTDVTERRVLEDRLHHQAFHDLLTGLPNRALFLDRAEAALTRARATGRPVLVFLLDLDGFKTVNDSQGHLVGDELLTIAASRLARCIGEDDTVARLGGDEFAVLVEQFDDPGIAETLAARMLAALQEPTWLAGRPLIIDTSIGVAESSGGDDENALSLLRDADLAMYAAKTSGKARFERFEPRMRVAVMERAIVENDLRAALKLDQLRLVYQPIVDMRTRRMQGAEALLRWYHPERGVIPPVSFIPLAEDLGLMTELGAWVIRSACRQLGAWRRQLPPGGDLYVSVNLSPTQFADPGLLDHVRDCLTESELEPHSLVLEITEQVLVDQYSRARAVLAELNQIGVRVAIDDFGSGYSSLAYLLELDVDILKIDKSFIDALTLSPKGPVLVGSILHMASALGLRPIAEGIETEEQLSYLLRANCPSGQGFLFSTPVDPEQIAAIAITP</sequence>
<feature type="region of interest" description="Disordered" evidence="2">
    <location>
        <begin position="1"/>
        <end position="29"/>
    </location>
</feature>
<dbReference type="InterPro" id="IPR001789">
    <property type="entry name" value="Sig_transdc_resp-reg_receiver"/>
</dbReference>
<comment type="caution">
    <text evidence="8">The sequence shown here is derived from an EMBL/GenBank/DDBJ whole genome shotgun (WGS) entry which is preliminary data.</text>
</comment>
<organism evidence="8 9">
    <name type="scientific">Actinoplanes palleronii</name>
    <dbReference type="NCBI Taxonomy" id="113570"/>
    <lineage>
        <taxon>Bacteria</taxon>
        <taxon>Bacillati</taxon>
        <taxon>Actinomycetota</taxon>
        <taxon>Actinomycetes</taxon>
        <taxon>Micromonosporales</taxon>
        <taxon>Micromonosporaceae</taxon>
        <taxon>Actinoplanes</taxon>
    </lineage>
</organism>
<dbReference type="PANTHER" id="PTHR44757:SF2">
    <property type="entry name" value="BIOFILM ARCHITECTURE MAINTENANCE PROTEIN MBAA"/>
    <property type="match status" value="1"/>
</dbReference>
<dbReference type="NCBIfam" id="TIGR00229">
    <property type="entry name" value="sensory_box"/>
    <property type="match status" value="1"/>
</dbReference>
<dbReference type="SMART" id="SM00052">
    <property type="entry name" value="EAL"/>
    <property type="match status" value="1"/>
</dbReference>
<dbReference type="InterPro" id="IPR000160">
    <property type="entry name" value="GGDEF_dom"/>
</dbReference>
<proteinExistence type="predicted"/>
<dbReference type="SMART" id="SM00267">
    <property type="entry name" value="GGDEF"/>
    <property type="match status" value="1"/>
</dbReference>
<protein>
    <submittedName>
        <fullName evidence="8">Uncharacterized protein</fullName>
    </submittedName>
</protein>
<evidence type="ECO:0000256" key="2">
    <source>
        <dbReference type="SAM" id="MobiDB-lite"/>
    </source>
</evidence>
<dbReference type="InterPro" id="IPR035965">
    <property type="entry name" value="PAS-like_dom_sf"/>
</dbReference>
<dbReference type="InterPro" id="IPR001633">
    <property type="entry name" value="EAL_dom"/>
</dbReference>
<dbReference type="PANTHER" id="PTHR44757">
    <property type="entry name" value="DIGUANYLATE CYCLASE DGCP"/>
    <property type="match status" value="1"/>
</dbReference>
<feature type="region of interest" description="Disordered" evidence="2">
    <location>
        <begin position="250"/>
        <end position="273"/>
    </location>
</feature>
<dbReference type="InterPro" id="IPR052155">
    <property type="entry name" value="Biofilm_reg_signaling"/>
</dbReference>
<feature type="domain" description="GGDEF" evidence="7">
    <location>
        <begin position="345"/>
        <end position="479"/>
    </location>
</feature>
<feature type="domain" description="PAC" evidence="5">
    <location>
        <begin position="261"/>
        <end position="313"/>
    </location>
</feature>
<dbReference type="SMART" id="SM00091">
    <property type="entry name" value="PAS"/>
    <property type="match status" value="1"/>
</dbReference>